<dbReference type="Proteomes" id="UP000034265">
    <property type="component" value="Unassembled WGS sequence"/>
</dbReference>
<organism evidence="1 2">
    <name type="scientific">Candidatus Amesbacteria bacterium GW2011_GWC2_47_8</name>
    <dbReference type="NCBI Taxonomy" id="1618367"/>
    <lineage>
        <taxon>Bacteria</taxon>
        <taxon>Candidatus Amesiibacteriota</taxon>
    </lineage>
</organism>
<reference evidence="1 2" key="1">
    <citation type="journal article" date="2015" name="Nature">
        <title>rRNA introns, odd ribosomes, and small enigmatic genomes across a large radiation of phyla.</title>
        <authorList>
            <person name="Brown C.T."/>
            <person name="Hug L.A."/>
            <person name="Thomas B.C."/>
            <person name="Sharon I."/>
            <person name="Castelle C.J."/>
            <person name="Singh A."/>
            <person name="Wilkins M.J."/>
            <person name="Williams K.H."/>
            <person name="Banfield J.F."/>
        </authorList>
    </citation>
    <scope>NUCLEOTIDE SEQUENCE [LARGE SCALE GENOMIC DNA]</scope>
</reference>
<evidence type="ECO:0008006" key="3">
    <source>
        <dbReference type="Google" id="ProtNLM"/>
    </source>
</evidence>
<dbReference type="AlphaFoldDB" id="A0A0G1WRF3"/>
<comment type="caution">
    <text evidence="1">The sequence shown here is derived from an EMBL/GenBank/DDBJ whole genome shotgun (WGS) entry which is preliminary data.</text>
</comment>
<protein>
    <recommendedName>
        <fullName evidence="3">Phosphoglycerate mutase</fullName>
    </recommendedName>
</protein>
<proteinExistence type="predicted"/>
<sequence length="79" mass="9367">MELFKRLETIIEKYEIETILLVSHEASLEGFLLAQNKYKIVYKTFSKYFDYGDFAILKPISLDLPLNRLNRILKLNVKI</sequence>
<accession>A0A0G1WRF3</accession>
<name>A0A0G1WRF3_9BACT</name>
<evidence type="ECO:0000313" key="1">
    <source>
        <dbReference type="EMBL" id="KKU84760.1"/>
    </source>
</evidence>
<dbReference type="EMBL" id="LCOT01000004">
    <property type="protein sequence ID" value="KKU84760.1"/>
    <property type="molecule type" value="Genomic_DNA"/>
</dbReference>
<gene>
    <name evidence="1" type="ORF">UY11_C0004G0002</name>
</gene>
<evidence type="ECO:0000313" key="2">
    <source>
        <dbReference type="Proteomes" id="UP000034265"/>
    </source>
</evidence>